<dbReference type="EMBL" id="JBHMAG010000015">
    <property type="protein sequence ID" value="MFB9754416.1"/>
    <property type="molecule type" value="Genomic_DNA"/>
</dbReference>
<evidence type="ECO:0000256" key="5">
    <source>
        <dbReference type="ARBA" id="ARBA00022741"/>
    </source>
</evidence>
<dbReference type="CDD" id="cd03262">
    <property type="entry name" value="ABC_HisP_GlnQ"/>
    <property type="match status" value="1"/>
</dbReference>
<evidence type="ECO:0000313" key="10">
    <source>
        <dbReference type="EMBL" id="MFB9754416.1"/>
    </source>
</evidence>
<keyword evidence="6 10" id="KW-0067">ATP-binding</keyword>
<dbReference type="InterPro" id="IPR030679">
    <property type="entry name" value="ABC_ATPase_HisP-typ"/>
</dbReference>
<evidence type="ECO:0000256" key="6">
    <source>
        <dbReference type="ARBA" id="ARBA00022840"/>
    </source>
</evidence>
<keyword evidence="7" id="KW-0029">Amino-acid transport</keyword>
<dbReference type="PROSITE" id="PS00211">
    <property type="entry name" value="ABC_TRANSPORTER_1"/>
    <property type="match status" value="1"/>
</dbReference>
<dbReference type="SUPFAM" id="SSF52540">
    <property type="entry name" value="P-loop containing nucleoside triphosphate hydrolases"/>
    <property type="match status" value="1"/>
</dbReference>
<accession>A0ABV5W2E6</accession>
<evidence type="ECO:0000259" key="9">
    <source>
        <dbReference type="PROSITE" id="PS50893"/>
    </source>
</evidence>
<evidence type="ECO:0000256" key="1">
    <source>
        <dbReference type="ARBA" id="ARBA00004202"/>
    </source>
</evidence>
<dbReference type="Pfam" id="PF00005">
    <property type="entry name" value="ABC_tran"/>
    <property type="match status" value="1"/>
</dbReference>
<keyword evidence="4" id="KW-1003">Cell membrane</keyword>
<dbReference type="InterPro" id="IPR017871">
    <property type="entry name" value="ABC_transporter-like_CS"/>
</dbReference>
<keyword evidence="5" id="KW-0547">Nucleotide-binding</keyword>
<dbReference type="PANTHER" id="PTHR43166">
    <property type="entry name" value="AMINO ACID IMPORT ATP-BINDING PROTEIN"/>
    <property type="match status" value="1"/>
</dbReference>
<comment type="subcellular location">
    <subcellularLocation>
        <location evidence="1">Cell membrane</location>
        <topology evidence="1">Peripheral membrane protein</topology>
    </subcellularLocation>
</comment>
<evidence type="ECO:0000313" key="11">
    <source>
        <dbReference type="Proteomes" id="UP001589619"/>
    </source>
</evidence>
<evidence type="ECO:0000256" key="3">
    <source>
        <dbReference type="ARBA" id="ARBA00022448"/>
    </source>
</evidence>
<dbReference type="PANTHER" id="PTHR43166:SF9">
    <property type="entry name" value="GLUTAMATE_ASPARTATE IMPORT ATP-BINDING PROTEIN GLTL"/>
    <property type="match status" value="1"/>
</dbReference>
<dbReference type="PIRSF" id="PIRSF039085">
    <property type="entry name" value="ABC_ATPase_HisP"/>
    <property type="match status" value="1"/>
</dbReference>
<dbReference type="Proteomes" id="UP001589619">
    <property type="component" value="Unassembled WGS sequence"/>
</dbReference>
<name>A0ABV5W2E6_9BACL</name>
<evidence type="ECO:0000256" key="4">
    <source>
        <dbReference type="ARBA" id="ARBA00022475"/>
    </source>
</evidence>
<evidence type="ECO:0000256" key="8">
    <source>
        <dbReference type="ARBA" id="ARBA00023136"/>
    </source>
</evidence>
<dbReference type="InterPro" id="IPR050086">
    <property type="entry name" value="MetN_ABC_transporter-like"/>
</dbReference>
<dbReference type="SMART" id="SM00382">
    <property type="entry name" value="AAA"/>
    <property type="match status" value="1"/>
</dbReference>
<dbReference type="GO" id="GO:0005524">
    <property type="term" value="F:ATP binding"/>
    <property type="evidence" value="ECO:0007669"/>
    <property type="project" value="UniProtKB-KW"/>
</dbReference>
<dbReference type="PROSITE" id="PS50893">
    <property type="entry name" value="ABC_TRANSPORTER_2"/>
    <property type="match status" value="1"/>
</dbReference>
<dbReference type="Gene3D" id="3.40.50.300">
    <property type="entry name" value="P-loop containing nucleotide triphosphate hydrolases"/>
    <property type="match status" value="1"/>
</dbReference>
<keyword evidence="11" id="KW-1185">Reference proteome</keyword>
<evidence type="ECO:0000256" key="7">
    <source>
        <dbReference type="ARBA" id="ARBA00022970"/>
    </source>
</evidence>
<comment type="similarity">
    <text evidence="2">Belongs to the ABC transporter superfamily.</text>
</comment>
<organism evidence="10 11">
    <name type="scientific">Paenibacillus hodogayensis</name>
    <dbReference type="NCBI Taxonomy" id="279208"/>
    <lineage>
        <taxon>Bacteria</taxon>
        <taxon>Bacillati</taxon>
        <taxon>Bacillota</taxon>
        <taxon>Bacilli</taxon>
        <taxon>Bacillales</taxon>
        <taxon>Paenibacillaceae</taxon>
        <taxon>Paenibacillus</taxon>
    </lineage>
</organism>
<feature type="domain" description="ABC transporter" evidence="9">
    <location>
        <begin position="4"/>
        <end position="249"/>
    </location>
</feature>
<dbReference type="InterPro" id="IPR003439">
    <property type="entry name" value="ABC_transporter-like_ATP-bd"/>
</dbReference>
<gene>
    <name evidence="10" type="ORF">ACFFNY_22830</name>
</gene>
<keyword evidence="8" id="KW-0472">Membrane</keyword>
<dbReference type="InterPro" id="IPR003593">
    <property type="entry name" value="AAA+_ATPase"/>
</dbReference>
<proteinExistence type="inferred from homology"/>
<evidence type="ECO:0000256" key="2">
    <source>
        <dbReference type="ARBA" id="ARBA00005417"/>
    </source>
</evidence>
<sequence length="254" mass="28235">MNVIELKQINKSYGNHHVLKDVDLKVSKGEVISIIGPSGAGKSTLLRCINLLEVPTSGEILLEGKRVPYSVNRGGQLTLLSKYRTSHFRSKVGMVFQHFHLWNHKTVLENIIAGPVTVKKKNRAEAVEKARYLLEIVGLSEKAHSMPIELSGGQQQRVAIARALAMEPSAILFDEPTSALDPEMVNEVLQIMTNLAKEGMTMIIVTHEMRFARQVSDRIVFMENGEITAQGTPDVLFEGNGSERFNQFLSSLQL</sequence>
<reference evidence="10 11" key="1">
    <citation type="submission" date="2024-09" db="EMBL/GenBank/DDBJ databases">
        <authorList>
            <person name="Sun Q."/>
            <person name="Mori K."/>
        </authorList>
    </citation>
    <scope>NUCLEOTIDE SEQUENCE [LARGE SCALE GENOMIC DNA]</scope>
    <source>
        <strain evidence="10 11">JCM 12520</strain>
    </source>
</reference>
<dbReference type="RefSeq" id="WP_344916173.1">
    <property type="nucleotide sequence ID" value="NZ_BAAAYO010000018.1"/>
</dbReference>
<comment type="caution">
    <text evidence="10">The sequence shown here is derived from an EMBL/GenBank/DDBJ whole genome shotgun (WGS) entry which is preliminary data.</text>
</comment>
<dbReference type="InterPro" id="IPR027417">
    <property type="entry name" value="P-loop_NTPase"/>
</dbReference>
<protein>
    <submittedName>
        <fullName evidence="10">Amino acid ABC transporter ATP-binding protein</fullName>
    </submittedName>
</protein>
<keyword evidence="3" id="KW-0813">Transport</keyword>